<feature type="domain" description="Glycosyltransferase 2-like" evidence="1">
    <location>
        <begin position="10"/>
        <end position="167"/>
    </location>
</feature>
<proteinExistence type="predicted"/>
<dbReference type="GO" id="GO:0016758">
    <property type="term" value="F:hexosyltransferase activity"/>
    <property type="evidence" value="ECO:0007669"/>
    <property type="project" value="UniProtKB-ARBA"/>
</dbReference>
<evidence type="ECO:0000313" key="2">
    <source>
        <dbReference type="EMBL" id="TCD12752.1"/>
    </source>
</evidence>
<dbReference type="InterPro" id="IPR001173">
    <property type="entry name" value="Glyco_trans_2-like"/>
</dbReference>
<dbReference type="Gene3D" id="3.90.550.10">
    <property type="entry name" value="Spore Coat Polysaccharide Biosynthesis Protein SpsA, Chain A"/>
    <property type="match status" value="1"/>
</dbReference>
<dbReference type="EMBL" id="SJSN01000001">
    <property type="protein sequence ID" value="TCD12752.1"/>
    <property type="molecule type" value="Genomic_DNA"/>
</dbReference>
<sequence length="310" mass="36077">MKNTNHPLVSIALCTYNGQTYLKQQLDSLVNQTYQNIEIIIVDDQSSDLTAELCKSYQTDNIQFYINETNLGYTKNFEKAITLCNGDYICLCDQDDIWEMNKIEILVNEIGNCVLIYHDSNFINEVGQKIGAESMSTRYNMYEGKSALPFILSNCISGHAAMFSKALIPYLLPLDKRFYHDWWLAYIAFNIGEVKFLHQILVHYRQHENSITDNLNIKVKKTENEPANRIAIDINWVEKCSTFIANREPNLIKKAYYLFNNIQSGNSRTQLFLFLVKYYDLIFYIISNKKSFTSKINYARKIAFSKKPPF</sequence>
<dbReference type="Pfam" id="PF00535">
    <property type="entry name" value="Glycos_transf_2"/>
    <property type="match status" value="1"/>
</dbReference>
<evidence type="ECO:0000313" key="3">
    <source>
        <dbReference type="Proteomes" id="UP000291485"/>
    </source>
</evidence>
<reference evidence="2 3" key="1">
    <citation type="submission" date="2019-02" db="EMBL/GenBank/DDBJ databases">
        <title>Pedobacter sp. RP-3-11 sp. nov., isolated from Arctic soil.</title>
        <authorList>
            <person name="Dahal R.H."/>
        </authorList>
    </citation>
    <scope>NUCLEOTIDE SEQUENCE [LARGE SCALE GENOMIC DNA]</scope>
    <source>
        <strain evidence="2 3">RP-3-11</strain>
    </source>
</reference>
<dbReference type="SUPFAM" id="SSF53448">
    <property type="entry name" value="Nucleotide-diphospho-sugar transferases"/>
    <property type="match status" value="1"/>
</dbReference>
<dbReference type="PANTHER" id="PTHR22916:SF3">
    <property type="entry name" value="UDP-GLCNAC:BETAGAL BETA-1,3-N-ACETYLGLUCOSAMINYLTRANSFERASE-LIKE PROTEIN 1"/>
    <property type="match status" value="1"/>
</dbReference>
<gene>
    <name evidence="2" type="ORF">EZ449_01530</name>
</gene>
<keyword evidence="3" id="KW-1185">Reference proteome</keyword>
<dbReference type="OrthoDB" id="9802649at2"/>
<dbReference type="AlphaFoldDB" id="A0A4R0P9F5"/>
<organism evidence="2 3">
    <name type="scientific">Pedobacter frigidisoli</name>
    <dbReference type="NCBI Taxonomy" id="2530455"/>
    <lineage>
        <taxon>Bacteria</taxon>
        <taxon>Pseudomonadati</taxon>
        <taxon>Bacteroidota</taxon>
        <taxon>Sphingobacteriia</taxon>
        <taxon>Sphingobacteriales</taxon>
        <taxon>Sphingobacteriaceae</taxon>
        <taxon>Pedobacter</taxon>
    </lineage>
</organism>
<dbReference type="InterPro" id="IPR029044">
    <property type="entry name" value="Nucleotide-diphossugar_trans"/>
</dbReference>
<name>A0A4R0P9F5_9SPHI</name>
<comment type="caution">
    <text evidence="2">The sequence shown here is derived from an EMBL/GenBank/DDBJ whole genome shotgun (WGS) entry which is preliminary data.</text>
</comment>
<dbReference type="PANTHER" id="PTHR22916">
    <property type="entry name" value="GLYCOSYLTRANSFERASE"/>
    <property type="match status" value="1"/>
</dbReference>
<evidence type="ECO:0000259" key="1">
    <source>
        <dbReference type="Pfam" id="PF00535"/>
    </source>
</evidence>
<keyword evidence="2" id="KW-0808">Transferase</keyword>
<protein>
    <submittedName>
        <fullName evidence="2">Glycosyltransferase</fullName>
    </submittedName>
</protein>
<dbReference type="RefSeq" id="WP_131556186.1">
    <property type="nucleotide sequence ID" value="NZ_SJSN01000001.1"/>
</dbReference>
<accession>A0A4R0P9F5</accession>
<dbReference type="Proteomes" id="UP000291485">
    <property type="component" value="Unassembled WGS sequence"/>
</dbReference>